<feature type="chain" id="PRO_5045725189" description="Outer membrane protein beta-barrel domain-containing protein" evidence="1">
    <location>
        <begin position="20"/>
        <end position="236"/>
    </location>
</feature>
<evidence type="ECO:0000313" key="3">
    <source>
        <dbReference type="EMBL" id="MDT3405048.1"/>
    </source>
</evidence>
<comment type="caution">
    <text evidence="3">The sequence shown here is derived from an EMBL/GenBank/DDBJ whole genome shotgun (WGS) entry which is preliminary data.</text>
</comment>
<dbReference type="Proteomes" id="UP001258315">
    <property type="component" value="Unassembled WGS sequence"/>
</dbReference>
<evidence type="ECO:0000313" key="4">
    <source>
        <dbReference type="Proteomes" id="UP001258315"/>
    </source>
</evidence>
<proteinExistence type="predicted"/>
<keyword evidence="1" id="KW-0732">Signal</keyword>
<reference evidence="4" key="1">
    <citation type="submission" date="2023-07" db="EMBL/GenBank/DDBJ databases">
        <title>Functional and genomic diversity of the sorghum phyllosphere microbiome.</title>
        <authorList>
            <person name="Shade A."/>
        </authorList>
    </citation>
    <scope>NUCLEOTIDE SEQUENCE [LARGE SCALE GENOMIC DNA]</scope>
    <source>
        <strain evidence="4">SORGH_AS_0422</strain>
    </source>
</reference>
<keyword evidence="4" id="KW-1185">Reference proteome</keyword>
<dbReference type="Pfam" id="PF13568">
    <property type="entry name" value="OMP_b-brl_2"/>
    <property type="match status" value="1"/>
</dbReference>
<dbReference type="RefSeq" id="WP_311953088.1">
    <property type="nucleotide sequence ID" value="NZ_JAVLVU010000001.1"/>
</dbReference>
<evidence type="ECO:0000256" key="1">
    <source>
        <dbReference type="SAM" id="SignalP"/>
    </source>
</evidence>
<feature type="signal peptide" evidence="1">
    <location>
        <begin position="1"/>
        <end position="19"/>
    </location>
</feature>
<name>A0ABU3GZ46_9SPHI</name>
<gene>
    <name evidence="3" type="ORF">QE417_004120</name>
</gene>
<dbReference type="InterPro" id="IPR025665">
    <property type="entry name" value="Beta-barrel_OMP_2"/>
</dbReference>
<accession>A0ABU3GZ46</accession>
<evidence type="ECO:0000259" key="2">
    <source>
        <dbReference type="Pfam" id="PF13568"/>
    </source>
</evidence>
<dbReference type="EMBL" id="JAVLVU010000001">
    <property type="protein sequence ID" value="MDT3405048.1"/>
    <property type="molecule type" value="Genomic_DNA"/>
</dbReference>
<feature type="domain" description="Outer membrane protein beta-barrel" evidence="2">
    <location>
        <begin position="27"/>
        <end position="213"/>
    </location>
</feature>
<sequence>MKKTLLTALAALSFCTAFAQFPAPPVQTTFGIKAGVNRTTMSLTADASGLIINPGYSTNFSAGVFADVAVTERFSIQPGVYYSGKGFSYKHYEQQIDGTSTYTYDANLKSNIAYIQVPVNFLFNSTFNAGRLFIGGGPFAAVAIKASASGYIKERYEDGPFVIDLDGDVDPNVEIGTQDGVKRLDYGVTGLAGFRLNNGFLVSANYDYGIANINGDKNSQGKAKTRTITLSLGFSF</sequence>
<protein>
    <recommendedName>
        <fullName evidence="2">Outer membrane protein beta-barrel domain-containing protein</fullName>
    </recommendedName>
</protein>
<organism evidence="3 4">
    <name type="scientific">Mucilaginibacter terrae</name>
    <dbReference type="NCBI Taxonomy" id="1955052"/>
    <lineage>
        <taxon>Bacteria</taxon>
        <taxon>Pseudomonadati</taxon>
        <taxon>Bacteroidota</taxon>
        <taxon>Sphingobacteriia</taxon>
        <taxon>Sphingobacteriales</taxon>
        <taxon>Sphingobacteriaceae</taxon>
        <taxon>Mucilaginibacter</taxon>
    </lineage>
</organism>